<dbReference type="PROSITE" id="PS51500">
    <property type="entry name" value="SIN"/>
    <property type="match status" value="1"/>
</dbReference>
<dbReference type="InterPro" id="IPR010981">
    <property type="entry name" value="SinR/SinI_dimer_dom"/>
</dbReference>
<feature type="domain" description="Sin" evidence="1">
    <location>
        <begin position="7"/>
        <end position="45"/>
    </location>
</feature>
<dbReference type="AlphaFoldDB" id="A0A1W5ZSB3"/>
<reference evidence="2 3" key="1">
    <citation type="submission" date="2017-04" db="EMBL/GenBank/DDBJ databases">
        <title>The whole genome sequencing and assembly of Halobacillus mangrovi strain.</title>
        <authorList>
            <person name="Lee S.-J."/>
            <person name="Park M.-K."/>
            <person name="Kim J.-Y."/>
            <person name="Lee Y.-J."/>
            <person name="Yi H."/>
            <person name="Bahn Y.-S."/>
            <person name="Kim J.F."/>
            <person name="Lee D.-W."/>
        </authorList>
    </citation>
    <scope>NUCLEOTIDE SEQUENCE [LARGE SCALE GENOMIC DNA]</scope>
    <source>
        <strain evidence="2 3">KTB 131</strain>
    </source>
</reference>
<protein>
    <recommendedName>
        <fullName evidence="1">Sin domain-containing protein</fullName>
    </recommendedName>
</protein>
<keyword evidence="3" id="KW-1185">Reference proteome</keyword>
<dbReference type="GO" id="GO:0006355">
    <property type="term" value="P:regulation of DNA-templated transcription"/>
    <property type="evidence" value="ECO:0007669"/>
    <property type="project" value="InterPro"/>
</dbReference>
<evidence type="ECO:0000259" key="1">
    <source>
        <dbReference type="PROSITE" id="PS51500"/>
    </source>
</evidence>
<dbReference type="KEGG" id="hmn:HM131_04815"/>
<proteinExistence type="predicted"/>
<evidence type="ECO:0000313" key="3">
    <source>
        <dbReference type="Proteomes" id="UP000192527"/>
    </source>
</evidence>
<evidence type="ECO:0000313" key="2">
    <source>
        <dbReference type="EMBL" id="ARI76196.1"/>
    </source>
</evidence>
<dbReference type="Pfam" id="PF08671">
    <property type="entry name" value="SinI"/>
    <property type="match status" value="1"/>
</dbReference>
<dbReference type="EMBL" id="CP020772">
    <property type="protein sequence ID" value="ARI76196.1"/>
    <property type="molecule type" value="Genomic_DNA"/>
</dbReference>
<dbReference type="OrthoDB" id="2913333at2"/>
<accession>A0A1W5ZSB3</accession>
<name>A0A1W5ZSB3_9BACI</name>
<dbReference type="GO" id="GO:0046983">
    <property type="term" value="F:protein dimerization activity"/>
    <property type="evidence" value="ECO:0007669"/>
    <property type="project" value="InterPro"/>
</dbReference>
<dbReference type="SUPFAM" id="SSF47406">
    <property type="entry name" value="SinR repressor dimerisation domain-like"/>
    <property type="match status" value="1"/>
</dbReference>
<sequence>MGEKSLDKQMVCHPQLDLEWIHLMRKAKELGLTVEEVREYFSKHSSISSKIVETKE</sequence>
<dbReference type="Proteomes" id="UP000192527">
    <property type="component" value="Chromosome"/>
</dbReference>
<organism evidence="2 3">
    <name type="scientific">Halobacillus mangrovi</name>
    <dbReference type="NCBI Taxonomy" id="402384"/>
    <lineage>
        <taxon>Bacteria</taxon>
        <taxon>Bacillati</taxon>
        <taxon>Bacillota</taxon>
        <taxon>Bacilli</taxon>
        <taxon>Bacillales</taxon>
        <taxon>Bacillaceae</taxon>
        <taxon>Halobacillus</taxon>
    </lineage>
</organism>
<dbReference type="InterPro" id="IPR036281">
    <property type="entry name" value="SinR/SinI_dimer_dom_sf"/>
</dbReference>
<gene>
    <name evidence="2" type="ORF">HM131_04815</name>
</gene>